<dbReference type="Gene3D" id="3.90.79.10">
    <property type="entry name" value="Nucleoside Triphosphate Pyrophosphohydrolase"/>
    <property type="match status" value="1"/>
</dbReference>
<accession>A0A839U1X6</accession>
<evidence type="ECO:0000259" key="1">
    <source>
        <dbReference type="Pfam" id="PF00293"/>
    </source>
</evidence>
<dbReference type="GO" id="GO:0003824">
    <property type="term" value="F:catalytic activity"/>
    <property type="evidence" value="ECO:0007669"/>
    <property type="project" value="UniProtKB-ARBA"/>
</dbReference>
<dbReference type="InterPro" id="IPR000086">
    <property type="entry name" value="NUDIX_hydrolase_dom"/>
</dbReference>
<sequence length="93" mass="10262">MPQEAAIRELREETGITATEVTYLTTVTFDYSTPEFPAPKPFRLAVFLALDPMGEAIAADDAAAVHWLRVEEMAKFDVTESVLDVVRELAAGF</sequence>
<gene>
    <name evidence="2" type="ORF">FHS21_000477</name>
</gene>
<dbReference type="SUPFAM" id="SSF55811">
    <property type="entry name" value="Nudix"/>
    <property type="match status" value="1"/>
</dbReference>
<protein>
    <submittedName>
        <fullName evidence="2">8-oxo-dGTP pyrophosphatase MutT (NUDIX family)</fullName>
    </submittedName>
</protein>
<proteinExistence type="predicted"/>
<keyword evidence="3" id="KW-1185">Reference proteome</keyword>
<dbReference type="EMBL" id="JACHXN010000001">
    <property type="protein sequence ID" value="MBB3144094.1"/>
    <property type="molecule type" value="Genomic_DNA"/>
</dbReference>
<reference evidence="2 3" key="1">
    <citation type="submission" date="2020-08" db="EMBL/GenBank/DDBJ databases">
        <title>Genomic Encyclopedia of Type Strains, Phase III (KMG-III): the genomes of soil and plant-associated and newly described type strains.</title>
        <authorList>
            <person name="Whitman W."/>
        </authorList>
    </citation>
    <scope>NUCLEOTIDE SEQUENCE [LARGE SCALE GENOMIC DNA]</scope>
    <source>
        <strain evidence="2 3">CECT 7015</strain>
    </source>
</reference>
<dbReference type="Proteomes" id="UP000554520">
    <property type="component" value="Unassembled WGS sequence"/>
</dbReference>
<dbReference type="InterPro" id="IPR015797">
    <property type="entry name" value="NUDIX_hydrolase-like_dom_sf"/>
</dbReference>
<organism evidence="2 3">
    <name type="scientific">Phyllobacterium trifolii</name>
    <dbReference type="NCBI Taxonomy" id="300193"/>
    <lineage>
        <taxon>Bacteria</taxon>
        <taxon>Pseudomonadati</taxon>
        <taxon>Pseudomonadota</taxon>
        <taxon>Alphaproteobacteria</taxon>
        <taxon>Hyphomicrobiales</taxon>
        <taxon>Phyllobacteriaceae</taxon>
        <taxon>Phyllobacterium</taxon>
    </lineage>
</organism>
<evidence type="ECO:0000313" key="3">
    <source>
        <dbReference type="Proteomes" id="UP000554520"/>
    </source>
</evidence>
<evidence type="ECO:0000313" key="2">
    <source>
        <dbReference type="EMBL" id="MBB3144094.1"/>
    </source>
</evidence>
<name>A0A839U1X6_9HYPH</name>
<dbReference type="AlphaFoldDB" id="A0A839U1X6"/>
<feature type="domain" description="Nudix hydrolase" evidence="1">
    <location>
        <begin position="2"/>
        <end position="80"/>
    </location>
</feature>
<dbReference type="Pfam" id="PF00293">
    <property type="entry name" value="NUDIX"/>
    <property type="match status" value="1"/>
</dbReference>
<comment type="caution">
    <text evidence="2">The sequence shown here is derived from an EMBL/GenBank/DDBJ whole genome shotgun (WGS) entry which is preliminary data.</text>
</comment>